<evidence type="ECO:0000256" key="9">
    <source>
        <dbReference type="ARBA" id="ARBA00022884"/>
    </source>
</evidence>
<evidence type="ECO:0000256" key="10">
    <source>
        <dbReference type="ARBA" id="ARBA00023158"/>
    </source>
</evidence>
<name>A0A137PF44_CONC2</name>
<dbReference type="InterPro" id="IPR029063">
    <property type="entry name" value="SAM-dependent_MTases_sf"/>
</dbReference>
<gene>
    <name evidence="14" type="ORF">CONCODRAFT_28125</name>
</gene>
<evidence type="ECO:0000256" key="4">
    <source>
        <dbReference type="ARBA" id="ARBA00022603"/>
    </source>
</evidence>
<feature type="non-terminal residue" evidence="14">
    <location>
        <position position="199"/>
    </location>
</feature>
<dbReference type="Pfam" id="PF08242">
    <property type="entry name" value="Methyltransf_12"/>
    <property type="match status" value="1"/>
</dbReference>
<reference evidence="14 15" key="1">
    <citation type="journal article" date="2015" name="Genome Biol. Evol.">
        <title>Phylogenomic analyses indicate that early fungi evolved digesting cell walls of algal ancestors of land plants.</title>
        <authorList>
            <person name="Chang Y."/>
            <person name="Wang S."/>
            <person name="Sekimoto S."/>
            <person name="Aerts A.L."/>
            <person name="Choi C."/>
            <person name="Clum A."/>
            <person name="LaButti K.M."/>
            <person name="Lindquist E.A."/>
            <person name="Yee Ngan C."/>
            <person name="Ohm R.A."/>
            <person name="Salamov A.A."/>
            <person name="Grigoriev I.V."/>
            <person name="Spatafora J.W."/>
            <person name="Berbee M.L."/>
        </authorList>
    </citation>
    <scope>NUCLEOTIDE SEQUENCE [LARGE SCALE GENOMIC DNA]</scope>
    <source>
        <strain evidence="14 15">NRRL 28638</strain>
    </source>
</reference>
<sequence length="199" mass="23616">FTPWLWEQRRAKIYKCLQFMENKVIMDLGCGEGNVLKFLIPSNDEVECNKLIGVDCSLENLKKCIVYCEPSFRDKEFLRPRPLNIELFLGNCDYYDPNLPKIDVIIFSEVVEHLRAEELEEVHKVIFGGYRPQYVIVSTPNSEFNVLFKNLHYGQVNQKFRDDDHKFEWTRAEFMQWCDNICRLYGYDYERDGVGATQE</sequence>
<evidence type="ECO:0000256" key="5">
    <source>
        <dbReference type="ARBA" id="ARBA00022679"/>
    </source>
</evidence>
<dbReference type="GO" id="GO:0005634">
    <property type="term" value="C:nucleus"/>
    <property type="evidence" value="ECO:0007669"/>
    <property type="project" value="TreeGrafter"/>
</dbReference>
<feature type="non-terminal residue" evidence="14">
    <location>
        <position position="1"/>
    </location>
</feature>
<proteinExistence type="inferred from homology"/>
<evidence type="ECO:0000256" key="11">
    <source>
        <dbReference type="ARBA" id="ARBA00035025"/>
    </source>
</evidence>
<dbReference type="GO" id="GO:0003723">
    <property type="term" value="F:RNA binding"/>
    <property type="evidence" value="ECO:0007669"/>
    <property type="project" value="UniProtKB-KW"/>
</dbReference>
<comment type="catalytic activity">
    <reaction evidence="12">
        <text>small RNA 3'-end nucleotide + S-adenosyl-L-methionine = small RNA 3'-end 2'-O-methylnucleotide + S-adenosyl-L-homocysteine + H(+)</text>
        <dbReference type="Rhea" id="RHEA:37887"/>
        <dbReference type="Rhea" id="RHEA-COMP:10415"/>
        <dbReference type="Rhea" id="RHEA-COMP:10416"/>
        <dbReference type="ChEBI" id="CHEBI:15378"/>
        <dbReference type="ChEBI" id="CHEBI:57856"/>
        <dbReference type="ChEBI" id="CHEBI:59789"/>
        <dbReference type="ChEBI" id="CHEBI:74896"/>
        <dbReference type="ChEBI" id="CHEBI:74898"/>
        <dbReference type="EC" id="2.1.1.386"/>
    </reaction>
</comment>
<accession>A0A137PF44</accession>
<dbReference type="InterPro" id="IPR026610">
    <property type="entry name" value="Hen1"/>
</dbReference>
<protein>
    <recommendedName>
        <fullName evidence="3">Small RNA 2'-O-methyltransferase</fullName>
        <ecNumber evidence="11">2.1.1.386</ecNumber>
    </recommendedName>
</protein>
<dbReference type="EMBL" id="KQ964434">
    <property type="protein sequence ID" value="KXN73623.1"/>
    <property type="molecule type" value="Genomic_DNA"/>
</dbReference>
<dbReference type="GO" id="GO:0030422">
    <property type="term" value="P:siRNA processing"/>
    <property type="evidence" value="ECO:0007669"/>
    <property type="project" value="TreeGrafter"/>
</dbReference>
<evidence type="ECO:0000256" key="3">
    <source>
        <dbReference type="ARBA" id="ARBA00021330"/>
    </source>
</evidence>
<dbReference type="OrthoDB" id="2154311at2759"/>
<dbReference type="GO" id="GO:0001510">
    <property type="term" value="P:RNA methylation"/>
    <property type="evidence" value="ECO:0007669"/>
    <property type="project" value="InterPro"/>
</dbReference>
<evidence type="ECO:0000256" key="1">
    <source>
        <dbReference type="ARBA" id="ARBA00001946"/>
    </source>
</evidence>
<keyword evidence="9" id="KW-0694">RNA-binding</keyword>
<dbReference type="GO" id="GO:0090486">
    <property type="term" value="F:small RNA 2'-O-methyltransferase activity"/>
    <property type="evidence" value="ECO:0007669"/>
    <property type="project" value="UniProtKB-EC"/>
</dbReference>
<evidence type="ECO:0000256" key="8">
    <source>
        <dbReference type="ARBA" id="ARBA00022842"/>
    </source>
</evidence>
<keyword evidence="7" id="KW-0479">Metal-binding</keyword>
<keyword evidence="10" id="KW-0943">RNA-mediated gene silencing</keyword>
<keyword evidence="5" id="KW-0808">Transferase</keyword>
<organism evidence="14 15">
    <name type="scientific">Conidiobolus coronatus (strain ATCC 28846 / CBS 209.66 / NRRL 28638)</name>
    <name type="common">Delacroixia coronata</name>
    <dbReference type="NCBI Taxonomy" id="796925"/>
    <lineage>
        <taxon>Eukaryota</taxon>
        <taxon>Fungi</taxon>
        <taxon>Fungi incertae sedis</taxon>
        <taxon>Zoopagomycota</taxon>
        <taxon>Entomophthoromycotina</taxon>
        <taxon>Entomophthoromycetes</taxon>
        <taxon>Entomophthorales</taxon>
        <taxon>Ancylistaceae</taxon>
        <taxon>Conidiobolus</taxon>
    </lineage>
</organism>
<dbReference type="EC" id="2.1.1.386" evidence="11"/>
<dbReference type="AlphaFoldDB" id="A0A137PF44"/>
<keyword evidence="8" id="KW-0460">Magnesium</keyword>
<evidence type="ECO:0000313" key="14">
    <source>
        <dbReference type="EMBL" id="KXN73623.1"/>
    </source>
</evidence>
<dbReference type="GO" id="GO:0046872">
    <property type="term" value="F:metal ion binding"/>
    <property type="evidence" value="ECO:0007669"/>
    <property type="project" value="UniProtKB-KW"/>
</dbReference>
<dbReference type="OMA" id="IFRIVEC"/>
<dbReference type="STRING" id="796925.A0A137PF44"/>
<evidence type="ECO:0000256" key="12">
    <source>
        <dbReference type="ARBA" id="ARBA00048418"/>
    </source>
</evidence>
<evidence type="ECO:0000313" key="15">
    <source>
        <dbReference type="Proteomes" id="UP000070444"/>
    </source>
</evidence>
<evidence type="ECO:0000256" key="2">
    <source>
        <dbReference type="ARBA" id="ARBA00009026"/>
    </source>
</evidence>
<dbReference type="SUPFAM" id="SSF53335">
    <property type="entry name" value="S-adenosyl-L-methionine-dependent methyltransferases"/>
    <property type="match status" value="1"/>
</dbReference>
<dbReference type="Proteomes" id="UP000070444">
    <property type="component" value="Unassembled WGS sequence"/>
</dbReference>
<comment type="cofactor">
    <cofactor evidence="1">
        <name>Mg(2+)</name>
        <dbReference type="ChEBI" id="CHEBI:18420"/>
    </cofactor>
</comment>
<keyword evidence="4" id="KW-0489">Methyltransferase</keyword>
<evidence type="ECO:0000259" key="13">
    <source>
        <dbReference type="Pfam" id="PF08242"/>
    </source>
</evidence>
<dbReference type="InterPro" id="IPR013217">
    <property type="entry name" value="Methyltransf_12"/>
</dbReference>
<keyword evidence="6" id="KW-0949">S-adenosyl-L-methionine</keyword>
<comment type="similarity">
    <text evidence="2">Belongs to the methyltransferase superfamily. HEN1 family.</text>
</comment>
<feature type="domain" description="Methyltransferase type 12" evidence="13">
    <location>
        <begin position="26"/>
        <end position="123"/>
    </location>
</feature>
<dbReference type="GO" id="GO:0005737">
    <property type="term" value="C:cytoplasm"/>
    <property type="evidence" value="ECO:0007669"/>
    <property type="project" value="TreeGrafter"/>
</dbReference>
<dbReference type="PANTHER" id="PTHR21404">
    <property type="entry name" value="HEN1"/>
    <property type="match status" value="1"/>
</dbReference>
<dbReference type="PANTHER" id="PTHR21404:SF3">
    <property type="entry name" value="SMALL RNA 2'-O-METHYLTRANSFERASE"/>
    <property type="match status" value="1"/>
</dbReference>
<keyword evidence="15" id="KW-1185">Reference proteome</keyword>
<evidence type="ECO:0000256" key="7">
    <source>
        <dbReference type="ARBA" id="ARBA00022723"/>
    </source>
</evidence>
<dbReference type="Gene3D" id="3.40.50.150">
    <property type="entry name" value="Vaccinia Virus protein VP39"/>
    <property type="match status" value="1"/>
</dbReference>
<evidence type="ECO:0000256" key="6">
    <source>
        <dbReference type="ARBA" id="ARBA00022691"/>
    </source>
</evidence>